<reference evidence="8 9" key="1">
    <citation type="submission" date="2017-11" db="EMBL/GenBank/DDBJ databases">
        <title>Genome sequence of Entomoplasma freundtii BARC 318 (ATCC 51999).</title>
        <authorList>
            <person name="Lo W.-S."/>
            <person name="Gasparich G.E."/>
            <person name="Kuo C.-H."/>
        </authorList>
    </citation>
    <scope>NUCLEOTIDE SEQUENCE [LARGE SCALE GENOMIC DNA]</scope>
    <source>
        <strain evidence="8 9">BARC 318</strain>
    </source>
</reference>
<dbReference type="GO" id="GO:0015833">
    <property type="term" value="P:peptide transport"/>
    <property type="evidence" value="ECO:0007669"/>
    <property type="project" value="InterPro"/>
</dbReference>
<evidence type="ECO:0000256" key="2">
    <source>
        <dbReference type="ARBA" id="ARBA00005417"/>
    </source>
</evidence>
<dbReference type="RefSeq" id="WP_100609595.1">
    <property type="nucleotide sequence ID" value="NZ_CP024962.1"/>
</dbReference>
<dbReference type="Pfam" id="PF08352">
    <property type="entry name" value="oligo_HPY"/>
    <property type="match status" value="1"/>
</dbReference>
<dbReference type="CDD" id="cd03257">
    <property type="entry name" value="ABC_NikE_OppD_transporters"/>
    <property type="match status" value="1"/>
</dbReference>
<dbReference type="AlphaFoldDB" id="A0A2K8NRU8"/>
<keyword evidence="3" id="KW-0813">Transport</keyword>
<dbReference type="InterPro" id="IPR003593">
    <property type="entry name" value="AAA+_ATPase"/>
</dbReference>
<protein>
    <submittedName>
        <fullName evidence="8">Oligopeptide ABC transporter ATP-binding protein</fullName>
    </submittedName>
</protein>
<dbReference type="NCBIfam" id="NF043079">
    <property type="entry name" value="MMSYN1_0167"/>
    <property type="match status" value="1"/>
</dbReference>
<comment type="subcellular location">
    <subcellularLocation>
        <location evidence="1">Cell membrane</location>
        <topology evidence="1">Peripheral membrane protein</topology>
    </subcellularLocation>
</comment>
<dbReference type="SMART" id="SM00382">
    <property type="entry name" value="AAA"/>
    <property type="match status" value="1"/>
</dbReference>
<dbReference type="NCBIfam" id="TIGR01727">
    <property type="entry name" value="oligo_HPY"/>
    <property type="match status" value="1"/>
</dbReference>
<evidence type="ECO:0000256" key="1">
    <source>
        <dbReference type="ARBA" id="ARBA00004202"/>
    </source>
</evidence>
<keyword evidence="9" id="KW-1185">Reference proteome</keyword>
<accession>A0A2K8NRU8</accession>
<dbReference type="InterPro" id="IPR003439">
    <property type="entry name" value="ABC_transporter-like_ATP-bd"/>
</dbReference>
<dbReference type="InterPro" id="IPR027417">
    <property type="entry name" value="P-loop_NTPase"/>
</dbReference>
<evidence type="ECO:0000256" key="7">
    <source>
        <dbReference type="ARBA" id="ARBA00023136"/>
    </source>
</evidence>
<dbReference type="OrthoDB" id="9779287at2"/>
<dbReference type="PANTHER" id="PTHR43297:SF2">
    <property type="entry name" value="DIPEPTIDE TRANSPORT ATP-BINDING PROTEIN DPPD"/>
    <property type="match status" value="1"/>
</dbReference>
<dbReference type="PANTHER" id="PTHR43297">
    <property type="entry name" value="OLIGOPEPTIDE TRANSPORT ATP-BINDING PROTEIN APPD"/>
    <property type="match status" value="1"/>
</dbReference>
<dbReference type="GO" id="GO:0005886">
    <property type="term" value="C:plasma membrane"/>
    <property type="evidence" value="ECO:0007669"/>
    <property type="project" value="UniProtKB-SubCell"/>
</dbReference>
<dbReference type="InterPro" id="IPR017871">
    <property type="entry name" value="ABC_transporter-like_CS"/>
</dbReference>
<evidence type="ECO:0000256" key="5">
    <source>
        <dbReference type="ARBA" id="ARBA00022741"/>
    </source>
</evidence>
<dbReference type="GO" id="GO:0005524">
    <property type="term" value="F:ATP binding"/>
    <property type="evidence" value="ECO:0007669"/>
    <property type="project" value="UniProtKB-KW"/>
</dbReference>
<keyword evidence="5" id="KW-0547">Nucleotide-binding</keyword>
<comment type="similarity">
    <text evidence="2">Belongs to the ABC transporter superfamily.</text>
</comment>
<dbReference type="InterPro" id="IPR050388">
    <property type="entry name" value="ABC_Ni/Peptide_Import"/>
</dbReference>
<keyword evidence="6 8" id="KW-0067">ATP-binding</keyword>
<dbReference type="SUPFAM" id="SSF52540">
    <property type="entry name" value="P-loop containing nucleoside triphosphate hydrolases"/>
    <property type="match status" value="1"/>
</dbReference>
<keyword evidence="7" id="KW-0472">Membrane</keyword>
<dbReference type="InterPro" id="IPR013563">
    <property type="entry name" value="Oligopep_ABC_C"/>
</dbReference>
<sequence length="569" mass="63695">MEQKKVILSIQNLVVKFRVRSRVLTSIRNVSFDIYDGETVAIVGESGSGKSVLTKTLTNMLESNGYIANGAIFYYPNEASQAEAYFKDNLDLVQLHKGAMEPESRKGIRKYNHLKIKNACSNIKSFENLNLEKLSQKAASLETKLASFETFEFSATNNRKLKQKDALQSDLNKVKQSIKLATQPSLLAQEIEKLEMEIAQAKQETANFNLVPVWKKLHYTLVMMAFNTLADEPNNTKVKALLNKAYDSLAKVTYKNDFEFSLWEILQKFHSGMAITSQELETVNETWKYFRKVGATIRAKARKNLKHLRGGTIATIFQDPMTSLNPLLTVGYQISEVLRAHQGLNHAEAKAEAIKLMQKVGIPKAEQRYHDLPSKYSGGMRQRIVIAVALAAKPKVLICDEPTTALDVTIQAQILELIRSLKKEYGFTVIFITHDLGVVANIADRVAVVYAGQIIEYGETEEVFFNAQHPYTWALLSSLPQLGEKGQELYSIPGSPPSLFNEIIGDAFAPRNQYALAVDYKFEPPFFEVSPTHSAKTWLLDPRAPKVKRPKELNSLSAAVEAAQVGGEV</sequence>
<dbReference type="PROSITE" id="PS50893">
    <property type="entry name" value="ABC_TRANSPORTER_2"/>
    <property type="match status" value="1"/>
</dbReference>
<name>A0A2K8NRU8_9MOLU</name>
<evidence type="ECO:0000313" key="8">
    <source>
        <dbReference type="EMBL" id="ATZ16560.1"/>
    </source>
</evidence>
<evidence type="ECO:0000313" key="9">
    <source>
        <dbReference type="Proteomes" id="UP000232222"/>
    </source>
</evidence>
<evidence type="ECO:0000256" key="6">
    <source>
        <dbReference type="ARBA" id="ARBA00022840"/>
    </source>
</evidence>
<dbReference type="PROSITE" id="PS00211">
    <property type="entry name" value="ABC_TRANSPORTER_1"/>
    <property type="match status" value="1"/>
</dbReference>
<gene>
    <name evidence="8" type="primary">oppD</name>
    <name evidence="8" type="ORF">EFREU_v1c05390</name>
</gene>
<dbReference type="GO" id="GO:0016887">
    <property type="term" value="F:ATP hydrolysis activity"/>
    <property type="evidence" value="ECO:0007669"/>
    <property type="project" value="InterPro"/>
</dbReference>
<dbReference type="Gene3D" id="3.40.50.300">
    <property type="entry name" value="P-loop containing nucleotide triphosphate hydrolases"/>
    <property type="match status" value="2"/>
</dbReference>
<dbReference type="Pfam" id="PF00005">
    <property type="entry name" value="ABC_tran"/>
    <property type="match status" value="2"/>
</dbReference>
<dbReference type="KEGG" id="efr:EFREU_v1c05390"/>
<dbReference type="Proteomes" id="UP000232222">
    <property type="component" value="Chromosome"/>
</dbReference>
<proteinExistence type="inferred from homology"/>
<evidence type="ECO:0000256" key="4">
    <source>
        <dbReference type="ARBA" id="ARBA00022475"/>
    </source>
</evidence>
<evidence type="ECO:0000256" key="3">
    <source>
        <dbReference type="ARBA" id="ARBA00022448"/>
    </source>
</evidence>
<dbReference type="EMBL" id="CP024962">
    <property type="protein sequence ID" value="ATZ16560.1"/>
    <property type="molecule type" value="Genomic_DNA"/>
</dbReference>
<organism evidence="8 9">
    <name type="scientific">Entomoplasma freundtii</name>
    <dbReference type="NCBI Taxonomy" id="74700"/>
    <lineage>
        <taxon>Bacteria</taxon>
        <taxon>Bacillati</taxon>
        <taxon>Mycoplasmatota</taxon>
        <taxon>Mollicutes</taxon>
        <taxon>Entomoplasmatales</taxon>
        <taxon>Entomoplasmataceae</taxon>
        <taxon>Entomoplasma</taxon>
    </lineage>
</organism>
<keyword evidence="4" id="KW-1003">Cell membrane</keyword>